<proteinExistence type="predicted"/>
<organism evidence="1 2">
    <name type="scientific">Thalassiosira oceanica</name>
    <name type="common">Marine diatom</name>
    <dbReference type="NCBI Taxonomy" id="159749"/>
    <lineage>
        <taxon>Eukaryota</taxon>
        <taxon>Sar</taxon>
        <taxon>Stramenopiles</taxon>
        <taxon>Ochrophyta</taxon>
        <taxon>Bacillariophyta</taxon>
        <taxon>Coscinodiscophyceae</taxon>
        <taxon>Thalassiosirophycidae</taxon>
        <taxon>Thalassiosirales</taxon>
        <taxon>Thalassiosiraceae</taxon>
        <taxon>Thalassiosira</taxon>
    </lineage>
</organism>
<protein>
    <submittedName>
        <fullName evidence="1">Uncharacterized protein</fullName>
    </submittedName>
</protein>
<gene>
    <name evidence="1" type="ORF">THAOC_27134</name>
</gene>
<accession>K0RX51</accession>
<dbReference type="Proteomes" id="UP000266841">
    <property type="component" value="Unassembled WGS sequence"/>
</dbReference>
<reference evidence="1 2" key="1">
    <citation type="journal article" date="2012" name="Genome Biol.">
        <title>Genome and low-iron response of an oceanic diatom adapted to chronic iron limitation.</title>
        <authorList>
            <person name="Lommer M."/>
            <person name="Specht M."/>
            <person name="Roy A.S."/>
            <person name="Kraemer L."/>
            <person name="Andreson R."/>
            <person name="Gutowska M.A."/>
            <person name="Wolf J."/>
            <person name="Bergner S.V."/>
            <person name="Schilhabel M.B."/>
            <person name="Klostermeier U.C."/>
            <person name="Beiko R.G."/>
            <person name="Rosenstiel P."/>
            <person name="Hippler M."/>
            <person name="Laroche J."/>
        </authorList>
    </citation>
    <scope>NUCLEOTIDE SEQUENCE [LARGE SCALE GENOMIC DNA]</scope>
    <source>
        <strain evidence="1 2">CCMP1005</strain>
    </source>
</reference>
<evidence type="ECO:0000313" key="1">
    <source>
        <dbReference type="EMBL" id="EJK53436.1"/>
    </source>
</evidence>
<keyword evidence="2" id="KW-1185">Reference proteome</keyword>
<name>K0RX51_THAOC</name>
<dbReference type="EMBL" id="AGNL01037781">
    <property type="protein sequence ID" value="EJK53436.1"/>
    <property type="molecule type" value="Genomic_DNA"/>
</dbReference>
<dbReference type="AlphaFoldDB" id="K0RX51"/>
<comment type="caution">
    <text evidence="1">The sequence shown here is derived from an EMBL/GenBank/DDBJ whole genome shotgun (WGS) entry which is preliminary data.</text>
</comment>
<evidence type="ECO:0000313" key="2">
    <source>
        <dbReference type="Proteomes" id="UP000266841"/>
    </source>
</evidence>
<sequence>MVLPDGKTHQDGDYIHPRAAYGGLVLAGHSACAFQMRRAPRHPPSTLHALPLPFREKAEPQLPKDVKDACRGAVQKALEDRLSRMDIEMPGEGGERA</sequence>